<evidence type="ECO:0000313" key="3">
    <source>
        <dbReference type="Proteomes" id="UP000676336"/>
    </source>
</evidence>
<reference evidence="2" key="1">
    <citation type="submission" date="2021-02" db="EMBL/GenBank/DDBJ databases">
        <authorList>
            <person name="Nowell W R."/>
        </authorList>
    </citation>
    <scope>NUCLEOTIDE SEQUENCE</scope>
</reference>
<dbReference type="EMBL" id="CAJOBI010316186">
    <property type="protein sequence ID" value="CAF5177306.1"/>
    <property type="molecule type" value="Genomic_DNA"/>
</dbReference>
<dbReference type="EMBL" id="CAJOBH010002106">
    <property type="protein sequence ID" value="CAF3890233.1"/>
    <property type="molecule type" value="Genomic_DNA"/>
</dbReference>
<gene>
    <name evidence="1" type="ORF">BYL167_LOCUS7917</name>
    <name evidence="2" type="ORF">SMN809_LOCUS67852</name>
</gene>
<dbReference type="InterPro" id="IPR011993">
    <property type="entry name" value="PH-like_dom_sf"/>
</dbReference>
<accession>A0A8S3HCA3</accession>
<organism evidence="2 3">
    <name type="scientific">Rotaria magnacalcarata</name>
    <dbReference type="NCBI Taxonomy" id="392030"/>
    <lineage>
        <taxon>Eukaryota</taxon>
        <taxon>Metazoa</taxon>
        <taxon>Spiralia</taxon>
        <taxon>Gnathifera</taxon>
        <taxon>Rotifera</taxon>
        <taxon>Eurotatoria</taxon>
        <taxon>Bdelloidea</taxon>
        <taxon>Philodinida</taxon>
        <taxon>Philodinidae</taxon>
        <taxon>Rotaria</taxon>
    </lineage>
</organism>
<proteinExistence type="predicted"/>
<feature type="non-terminal residue" evidence="2">
    <location>
        <position position="50"/>
    </location>
</feature>
<evidence type="ECO:0000313" key="1">
    <source>
        <dbReference type="EMBL" id="CAF3890233.1"/>
    </source>
</evidence>
<protein>
    <submittedName>
        <fullName evidence="2">Uncharacterized protein</fullName>
    </submittedName>
</protein>
<comment type="caution">
    <text evidence="2">The sequence shown here is derived from an EMBL/GenBank/DDBJ whole genome shotgun (WGS) entry which is preliminary data.</text>
</comment>
<dbReference type="Gene3D" id="2.30.29.30">
    <property type="entry name" value="Pleckstrin-homology domain (PH domain)/Phosphotyrosine-binding domain (PTB)"/>
    <property type="match status" value="1"/>
</dbReference>
<dbReference type="Proteomes" id="UP000681967">
    <property type="component" value="Unassembled WGS sequence"/>
</dbReference>
<dbReference type="SUPFAM" id="SSF50729">
    <property type="entry name" value="PH domain-like"/>
    <property type="match status" value="1"/>
</dbReference>
<dbReference type="Proteomes" id="UP000676336">
    <property type="component" value="Unassembled WGS sequence"/>
</dbReference>
<evidence type="ECO:0000313" key="2">
    <source>
        <dbReference type="EMBL" id="CAF5177306.1"/>
    </source>
</evidence>
<dbReference type="AlphaFoldDB" id="A0A8S3HCA3"/>
<sequence length="50" mass="5936">MPNGEDVRLKVDHVKSKKVEGTLYMMSERMAWMPKHKDVFTLSFDYCDIK</sequence>
<name>A0A8S3HCA3_9BILA</name>